<dbReference type="FunFam" id="1.10.10.60:FF:000102">
    <property type="entry name" value="Aristaless related homeobox"/>
    <property type="match status" value="1"/>
</dbReference>
<keyword evidence="5 6" id="KW-0539">Nucleus</keyword>
<comment type="subcellular location">
    <subcellularLocation>
        <location evidence="1 6 7">Nucleus</location>
    </subcellularLocation>
</comment>
<dbReference type="GO" id="GO:0000981">
    <property type="term" value="F:DNA-binding transcription factor activity, RNA polymerase II-specific"/>
    <property type="evidence" value="ECO:0007669"/>
    <property type="project" value="InterPro"/>
</dbReference>
<accession>A0A8D9BA18</accession>
<sequence length="383" mass="42581">MVNFAVENRMLIMESNNNNSHSENIMDLTTVSRRMDNAMAVGNNASGKVVIRPAKSIFSIRSLVEVEEDGGVQQQQHHHSNNNHGEMQMQRNDSPSNMQEYSSTGSYSHLSAEDSPSELSDLNIRMGIPSTGRGEDDVSEGEMEDYASLPKRKQRRYRTTFTSFQLEELEKAFSRTHYPDVFTREELALKIGLTEARIQVWFQNRRAKWRKQEKVGPQGHPYNPYIAAGGGGGTASSAIAPSLPNPFTNLGFNLRKPFDTFRYPQLPPGPMFLGPPPHFPRPPPLLNHLANYSTSGSFQSLLANISAAQQQQQMQTKLSSPATSSPVGSEEALSPSIEPPLSSPESPSSDIDRRSSSIAALRLKAREHEMKLEILRKNTDLVS</sequence>
<evidence type="ECO:0000256" key="3">
    <source>
        <dbReference type="ARBA" id="ARBA00023125"/>
    </source>
</evidence>
<evidence type="ECO:0000256" key="1">
    <source>
        <dbReference type="ARBA" id="ARBA00004123"/>
    </source>
</evidence>
<dbReference type="EMBL" id="HBUF01612901">
    <property type="protein sequence ID" value="CAG6779137.1"/>
    <property type="molecule type" value="Transcribed_RNA"/>
</dbReference>
<dbReference type="PRINTS" id="PR00031">
    <property type="entry name" value="HTHREPRESSR"/>
</dbReference>
<dbReference type="AlphaFoldDB" id="A0A8D9BA18"/>
<dbReference type="GO" id="GO:0005634">
    <property type="term" value="C:nucleus"/>
    <property type="evidence" value="ECO:0007669"/>
    <property type="project" value="UniProtKB-SubCell"/>
</dbReference>
<feature type="domain" description="Homeobox" evidence="9">
    <location>
        <begin position="152"/>
        <end position="212"/>
    </location>
</feature>
<dbReference type="SMART" id="SM00389">
    <property type="entry name" value="HOX"/>
    <property type="match status" value="1"/>
</dbReference>
<evidence type="ECO:0000313" key="11">
    <source>
        <dbReference type="EMBL" id="CAG6779137.1"/>
    </source>
</evidence>
<dbReference type="SUPFAM" id="SSF46689">
    <property type="entry name" value="Homeodomain-like"/>
    <property type="match status" value="1"/>
</dbReference>
<evidence type="ECO:0000256" key="5">
    <source>
        <dbReference type="ARBA" id="ARBA00023242"/>
    </source>
</evidence>
<feature type="region of interest" description="Disordered" evidence="8">
    <location>
        <begin position="129"/>
        <end position="151"/>
    </location>
</feature>
<dbReference type="InterPro" id="IPR001356">
    <property type="entry name" value="HD"/>
</dbReference>
<dbReference type="InterPro" id="IPR000047">
    <property type="entry name" value="HTH_motif"/>
</dbReference>
<feature type="compositionally biased region" description="Polar residues" evidence="8">
    <location>
        <begin position="89"/>
        <end position="109"/>
    </location>
</feature>
<evidence type="ECO:0000259" key="9">
    <source>
        <dbReference type="PROSITE" id="PS50071"/>
    </source>
</evidence>
<dbReference type="PROSITE" id="PS00027">
    <property type="entry name" value="HOMEOBOX_1"/>
    <property type="match status" value="1"/>
</dbReference>
<dbReference type="PROSITE" id="PS50803">
    <property type="entry name" value="OAR"/>
    <property type="match status" value="1"/>
</dbReference>
<proteinExistence type="predicted"/>
<dbReference type="InterPro" id="IPR017970">
    <property type="entry name" value="Homeobox_CS"/>
</dbReference>
<dbReference type="PANTHER" id="PTHR24329:SF337">
    <property type="entry name" value="ARISTALESS RELATED HOMEOBOX"/>
    <property type="match status" value="1"/>
</dbReference>
<evidence type="ECO:0000256" key="2">
    <source>
        <dbReference type="ARBA" id="ARBA00022473"/>
    </source>
</evidence>
<dbReference type="Pfam" id="PF00046">
    <property type="entry name" value="Homeodomain"/>
    <property type="match status" value="1"/>
</dbReference>
<dbReference type="InterPro" id="IPR003654">
    <property type="entry name" value="OAR_dom"/>
</dbReference>
<protein>
    <submittedName>
        <fullName evidence="11">Homeobox protein aristaless</fullName>
    </submittedName>
</protein>
<evidence type="ECO:0000256" key="6">
    <source>
        <dbReference type="PROSITE-ProRule" id="PRU00108"/>
    </source>
</evidence>
<dbReference type="EMBL" id="HBUF01612900">
    <property type="protein sequence ID" value="CAG6779136.1"/>
    <property type="molecule type" value="Transcribed_RNA"/>
</dbReference>
<dbReference type="CDD" id="cd00086">
    <property type="entry name" value="homeodomain"/>
    <property type="match status" value="1"/>
</dbReference>
<reference evidence="11" key="1">
    <citation type="submission" date="2021-05" db="EMBL/GenBank/DDBJ databases">
        <authorList>
            <person name="Alioto T."/>
            <person name="Alioto T."/>
            <person name="Gomez Garrido J."/>
        </authorList>
    </citation>
    <scope>NUCLEOTIDE SEQUENCE</scope>
</reference>
<dbReference type="PROSITE" id="PS50071">
    <property type="entry name" value="HOMEOBOX_2"/>
    <property type="match status" value="1"/>
</dbReference>
<dbReference type="InterPro" id="IPR050649">
    <property type="entry name" value="Paired_Homeobox_TFs"/>
</dbReference>
<name>A0A8D9BA18_9HEMI</name>
<dbReference type="InterPro" id="IPR009057">
    <property type="entry name" value="Homeodomain-like_sf"/>
</dbReference>
<feature type="region of interest" description="Disordered" evidence="8">
    <location>
        <begin position="312"/>
        <end position="355"/>
    </location>
</feature>
<evidence type="ECO:0000256" key="7">
    <source>
        <dbReference type="RuleBase" id="RU000682"/>
    </source>
</evidence>
<feature type="DNA-binding region" description="Homeobox" evidence="6">
    <location>
        <begin position="154"/>
        <end position="213"/>
    </location>
</feature>
<keyword evidence="3 6" id="KW-0238">DNA-binding</keyword>
<dbReference type="Gene3D" id="1.10.10.60">
    <property type="entry name" value="Homeodomain-like"/>
    <property type="match status" value="1"/>
</dbReference>
<dbReference type="Pfam" id="PF03826">
    <property type="entry name" value="OAR"/>
    <property type="match status" value="1"/>
</dbReference>
<evidence type="ECO:0000256" key="8">
    <source>
        <dbReference type="SAM" id="MobiDB-lite"/>
    </source>
</evidence>
<feature type="region of interest" description="Disordered" evidence="8">
    <location>
        <begin position="68"/>
        <end position="115"/>
    </location>
</feature>
<dbReference type="PANTHER" id="PTHR24329">
    <property type="entry name" value="HOMEOBOX PROTEIN ARISTALESS"/>
    <property type="match status" value="1"/>
</dbReference>
<evidence type="ECO:0000256" key="4">
    <source>
        <dbReference type="ARBA" id="ARBA00023155"/>
    </source>
</evidence>
<keyword evidence="2" id="KW-0217">Developmental protein</keyword>
<keyword evidence="4 6" id="KW-0371">Homeobox</keyword>
<dbReference type="GO" id="GO:0000977">
    <property type="term" value="F:RNA polymerase II transcription regulatory region sequence-specific DNA binding"/>
    <property type="evidence" value="ECO:0007669"/>
    <property type="project" value="TreeGrafter"/>
</dbReference>
<organism evidence="11">
    <name type="scientific">Cacopsylla melanoneura</name>
    <dbReference type="NCBI Taxonomy" id="428564"/>
    <lineage>
        <taxon>Eukaryota</taxon>
        <taxon>Metazoa</taxon>
        <taxon>Ecdysozoa</taxon>
        <taxon>Arthropoda</taxon>
        <taxon>Hexapoda</taxon>
        <taxon>Insecta</taxon>
        <taxon>Pterygota</taxon>
        <taxon>Neoptera</taxon>
        <taxon>Paraneoptera</taxon>
        <taxon>Hemiptera</taxon>
        <taxon>Sternorrhyncha</taxon>
        <taxon>Psylloidea</taxon>
        <taxon>Psyllidae</taxon>
        <taxon>Psyllinae</taxon>
        <taxon>Cacopsylla</taxon>
    </lineage>
</organism>
<feature type="domain" description="OAR" evidence="10">
    <location>
        <begin position="356"/>
        <end position="369"/>
    </location>
</feature>
<evidence type="ECO:0000259" key="10">
    <source>
        <dbReference type="PROSITE" id="PS50803"/>
    </source>
</evidence>